<keyword evidence="6 9" id="KW-1133">Transmembrane helix</keyword>
<keyword evidence="7 9" id="KW-0472">Membrane</keyword>
<evidence type="ECO:0000256" key="9">
    <source>
        <dbReference type="SAM" id="Phobius"/>
    </source>
</evidence>
<dbReference type="Pfam" id="PF02653">
    <property type="entry name" value="BPD_transp_2"/>
    <property type="match status" value="1"/>
</dbReference>
<comment type="subcellular location">
    <subcellularLocation>
        <location evidence="1">Cell membrane</location>
        <topology evidence="1">Multi-pass membrane protein</topology>
    </subcellularLocation>
</comment>
<feature type="transmembrane region" description="Helical" evidence="9">
    <location>
        <begin position="222"/>
        <end position="251"/>
    </location>
</feature>
<organism evidence="10">
    <name type="scientific">mine drainage metagenome</name>
    <dbReference type="NCBI Taxonomy" id="410659"/>
    <lineage>
        <taxon>unclassified sequences</taxon>
        <taxon>metagenomes</taxon>
        <taxon>ecological metagenomes</taxon>
    </lineage>
</organism>
<protein>
    <submittedName>
        <fullName evidence="10">High-affinity branched-chain amino acid transport system permease protein LivH</fullName>
    </submittedName>
</protein>
<reference evidence="10" key="1">
    <citation type="submission" date="2016-10" db="EMBL/GenBank/DDBJ databases">
        <title>Sequence of Gallionella enrichment culture.</title>
        <authorList>
            <person name="Poehlein A."/>
            <person name="Muehling M."/>
            <person name="Daniel R."/>
        </authorList>
    </citation>
    <scope>NUCLEOTIDE SEQUENCE</scope>
</reference>
<dbReference type="InterPro" id="IPR052157">
    <property type="entry name" value="BCAA_transport_permease"/>
</dbReference>
<evidence type="ECO:0000256" key="7">
    <source>
        <dbReference type="ARBA" id="ARBA00023136"/>
    </source>
</evidence>
<keyword evidence="4 9" id="KW-0812">Transmembrane</keyword>
<accession>A0A1J5R1I1</accession>
<feature type="transmembrane region" description="Helical" evidence="9">
    <location>
        <begin position="141"/>
        <end position="160"/>
    </location>
</feature>
<evidence type="ECO:0000256" key="6">
    <source>
        <dbReference type="ARBA" id="ARBA00022989"/>
    </source>
</evidence>
<dbReference type="GO" id="GO:0006865">
    <property type="term" value="P:amino acid transport"/>
    <property type="evidence" value="ECO:0007669"/>
    <property type="project" value="UniProtKB-KW"/>
</dbReference>
<comment type="caution">
    <text evidence="10">The sequence shown here is derived from an EMBL/GenBank/DDBJ whole genome shotgun (WGS) entry which is preliminary data.</text>
</comment>
<evidence type="ECO:0000256" key="5">
    <source>
        <dbReference type="ARBA" id="ARBA00022970"/>
    </source>
</evidence>
<keyword evidence="3" id="KW-1003">Cell membrane</keyword>
<keyword evidence="2" id="KW-0813">Transport</keyword>
<feature type="transmembrane region" description="Helical" evidence="9">
    <location>
        <begin position="12"/>
        <end position="34"/>
    </location>
</feature>
<name>A0A1J5R1I1_9ZZZZ</name>
<sequence>MLHFLGLLFDGLAYGTLLFLISVGLSVTLGLMGFINLAHGVFAMLGGYLLVLLMGRFGIGFVAALPIIFVLVALLSLVLERTLYRPLYKSAHLDQVLLTVGIIFVAVAGATYFWGPGQQPINIPSWMAGQLAVGGLDLSRYRLFLMAVGAVITLGLVFGLERTRFGAKVRASVERPRTAEAMGIPVERVFQVTFALGSGLAGLGGALGVEVLGLDPNFPLKYLVYFLLIVVVGGPGSIVGTLSAAMLLGVADTAGKYYIPQTGAFLIYVMMIVLLLIFPHGLLGRRRDI</sequence>
<evidence type="ECO:0000256" key="8">
    <source>
        <dbReference type="ARBA" id="ARBA00037998"/>
    </source>
</evidence>
<evidence type="ECO:0000256" key="4">
    <source>
        <dbReference type="ARBA" id="ARBA00022692"/>
    </source>
</evidence>
<evidence type="ECO:0000256" key="1">
    <source>
        <dbReference type="ARBA" id="ARBA00004651"/>
    </source>
</evidence>
<evidence type="ECO:0000256" key="3">
    <source>
        <dbReference type="ARBA" id="ARBA00022475"/>
    </source>
</evidence>
<dbReference type="PANTHER" id="PTHR11795">
    <property type="entry name" value="BRANCHED-CHAIN AMINO ACID TRANSPORT SYSTEM PERMEASE PROTEIN LIVH"/>
    <property type="match status" value="1"/>
</dbReference>
<dbReference type="GO" id="GO:0005886">
    <property type="term" value="C:plasma membrane"/>
    <property type="evidence" value="ECO:0007669"/>
    <property type="project" value="UniProtKB-SubCell"/>
</dbReference>
<proteinExistence type="inferred from homology"/>
<gene>
    <name evidence="10" type="primary">livH_36</name>
    <name evidence="10" type="ORF">GALL_287550</name>
</gene>
<feature type="transmembrane region" description="Helical" evidence="9">
    <location>
        <begin position="96"/>
        <end position="115"/>
    </location>
</feature>
<feature type="transmembrane region" description="Helical" evidence="9">
    <location>
        <begin position="65"/>
        <end position="84"/>
    </location>
</feature>
<evidence type="ECO:0000313" key="10">
    <source>
        <dbReference type="EMBL" id="OIQ89314.1"/>
    </source>
</evidence>
<evidence type="ECO:0000256" key="2">
    <source>
        <dbReference type="ARBA" id="ARBA00022448"/>
    </source>
</evidence>
<dbReference type="InterPro" id="IPR001851">
    <property type="entry name" value="ABC_transp_permease"/>
</dbReference>
<dbReference type="CDD" id="cd06582">
    <property type="entry name" value="TM_PBP1_LivH_like"/>
    <property type="match status" value="1"/>
</dbReference>
<comment type="similarity">
    <text evidence="8">Belongs to the binding-protein-dependent transport system permease family. LivHM subfamily.</text>
</comment>
<feature type="transmembrane region" description="Helical" evidence="9">
    <location>
        <begin position="263"/>
        <end position="283"/>
    </location>
</feature>
<dbReference type="EMBL" id="MLJW01000334">
    <property type="protein sequence ID" value="OIQ89314.1"/>
    <property type="molecule type" value="Genomic_DNA"/>
</dbReference>
<dbReference type="GO" id="GO:0022857">
    <property type="term" value="F:transmembrane transporter activity"/>
    <property type="evidence" value="ECO:0007669"/>
    <property type="project" value="InterPro"/>
</dbReference>
<dbReference type="PANTHER" id="PTHR11795:SF442">
    <property type="entry name" value="ABC TRANSPORTER ATP-BINDING PROTEIN"/>
    <property type="match status" value="1"/>
</dbReference>
<keyword evidence="5" id="KW-0029">Amino-acid transport</keyword>
<dbReference type="AlphaFoldDB" id="A0A1J5R1I1"/>
<feature type="transmembrane region" description="Helical" evidence="9">
    <location>
        <begin position="41"/>
        <end position="59"/>
    </location>
</feature>